<feature type="compositionally biased region" description="Basic and acidic residues" evidence="1">
    <location>
        <begin position="152"/>
        <end position="167"/>
    </location>
</feature>
<reference evidence="3" key="1">
    <citation type="submission" date="2011-04" db="EMBL/GenBank/DDBJ databases">
        <title>The complete genome of Porphyromonas asaccharolytica DSM 20707.</title>
        <authorList>
            <person name="Lucas S."/>
            <person name="Han J."/>
            <person name="Lapidus A."/>
            <person name="Bruce D."/>
            <person name="Goodwin L."/>
            <person name="Pitluck S."/>
            <person name="Peters L."/>
            <person name="Kyrpides N."/>
            <person name="Mavromatis K."/>
            <person name="Ivanova N."/>
            <person name="Ovchinnikova G."/>
            <person name="Pagani I."/>
            <person name="Lu M."/>
            <person name="Detter J.C."/>
            <person name="Tapia R."/>
            <person name="Han C."/>
            <person name="Land M."/>
            <person name="Hauser L."/>
            <person name="Markowitz V."/>
            <person name="Cheng J.-F."/>
            <person name="Hugenholtz P."/>
            <person name="Woyke T."/>
            <person name="Wu D."/>
            <person name="Gronow S."/>
            <person name="Wellnitz S."/>
            <person name="Brambilla E."/>
            <person name="Klenk H.-P."/>
            <person name="Eisen J.A."/>
        </authorList>
    </citation>
    <scope>NUCLEOTIDE SEQUENCE [LARGE SCALE GENOMIC DNA]</scope>
    <source>
        <strain evidence="3">ATCC 25260 / DSM 20707 / VPI 4198</strain>
    </source>
</reference>
<dbReference type="NCBIfam" id="TIGR01595">
    <property type="entry name" value="cas_CT1132"/>
    <property type="match status" value="1"/>
</dbReference>
<dbReference type="NCBIfam" id="TIGR02589">
    <property type="entry name" value="cas_Csd2"/>
    <property type="match status" value="1"/>
</dbReference>
<gene>
    <name evidence="2" type="ordered locus">Poras_0916</name>
</gene>
<keyword evidence="3" id="KW-1185">Reference proteome</keyword>
<organism evidence="2 3">
    <name type="scientific">Porphyromonas asaccharolytica (strain ATCC 25260 / DSM 20707 / BCRC 10618 / CCUG 7834 / JCM 6326 / LMG 13178 / VPI 4198 / B440)</name>
    <name type="common">Bacteroides asaccharolyticus</name>
    <dbReference type="NCBI Taxonomy" id="879243"/>
    <lineage>
        <taxon>Bacteria</taxon>
        <taxon>Pseudomonadati</taxon>
        <taxon>Bacteroidota</taxon>
        <taxon>Bacteroidia</taxon>
        <taxon>Bacteroidales</taxon>
        <taxon>Porphyromonadaceae</taxon>
        <taxon>Porphyromonas</taxon>
    </lineage>
</organism>
<accession>F4KKD4</accession>
<feature type="region of interest" description="Disordered" evidence="1">
    <location>
        <begin position="152"/>
        <end position="171"/>
    </location>
</feature>
<name>F4KKD4_PORAD</name>
<dbReference type="InterPro" id="IPR006482">
    <property type="entry name" value="Cas7_Csh2/Csh2"/>
</dbReference>
<dbReference type="OrthoDB" id="9776792at2"/>
<evidence type="ECO:0000313" key="2">
    <source>
        <dbReference type="EMBL" id="AEE12859.1"/>
    </source>
</evidence>
<dbReference type="KEGG" id="pah:Poras_0916"/>
<dbReference type="InterPro" id="IPR013418">
    <property type="entry name" value="CRISPR-assoc_prot_Cas7/Csd2"/>
</dbReference>
<dbReference type="EMBL" id="CP002689">
    <property type="protein sequence ID" value="AEE12859.1"/>
    <property type="molecule type" value="Genomic_DNA"/>
</dbReference>
<evidence type="ECO:0000313" key="3">
    <source>
        <dbReference type="Proteomes" id="UP000006545"/>
    </source>
</evidence>
<protein>
    <submittedName>
        <fullName evidence="2">CRISPR-associated protein, Csd2 family</fullName>
    </submittedName>
</protein>
<dbReference type="RefSeq" id="WP_013760348.1">
    <property type="nucleotide sequence ID" value="NC_015501.1"/>
</dbReference>
<dbReference type="STRING" id="879243.Poras_0916"/>
<sequence length="289" mass="32325">MLQNRYDFILLFDVKDGNPNGDPDSDNLPRVDPETGEGLVTDVCIKRKVRNYIQMATDQGIFVRENSVLNDSINAAVEEATGKDAKTKNATDRDKARALMCQKYYDIRAFGAVLSTGNNAGQVRGPIQLTFARSIDPIFPHEHTITRMAATDTKEQKANEEADDKGGNRTMGRKATVPYGLYKMYGFVTPHFAEDTGFTEDDLQLFWEALKNMFDLDHSAARGLMSLQKLIVFKHDSPLGNAPAHKLFERVTIARREGLTSPARDFSDYTVQIDRDGLQGVQVDDIELV</sequence>
<evidence type="ECO:0000256" key="1">
    <source>
        <dbReference type="SAM" id="MobiDB-lite"/>
    </source>
</evidence>
<dbReference type="Pfam" id="PF05107">
    <property type="entry name" value="Cas_Cas7"/>
    <property type="match status" value="1"/>
</dbReference>
<dbReference type="HOGENOM" id="CLU_071770_2_0_10"/>
<dbReference type="Proteomes" id="UP000006545">
    <property type="component" value="Chromosome"/>
</dbReference>
<dbReference type="eggNOG" id="COG3649">
    <property type="taxonomic scope" value="Bacteria"/>
</dbReference>
<dbReference type="AlphaFoldDB" id="F4KKD4"/>
<proteinExistence type="predicted"/>
<dbReference type="GO" id="GO:0043571">
    <property type="term" value="P:maintenance of CRISPR repeat elements"/>
    <property type="evidence" value="ECO:0007669"/>
    <property type="project" value="InterPro"/>
</dbReference>